<sequence>MLRDVRSPSTVHPLLFNLAQTQWHLSKLFKLYKMPRGIPLRRAGGGYAQLCDLLDGASSRWMGPGRPPENLKNMGAPRRLSPPPQPAVPCRGVSGLTDLKRNWRQQAAPPPQGEPGQSDMTRCQGFFDRQGTPPRKGGRLDFSSARHLV</sequence>
<accession>A0AAD9XZ24</accession>
<comment type="caution">
    <text evidence="2">The sequence shown here is derived from an EMBL/GenBank/DDBJ whole genome shotgun (WGS) entry which is preliminary data.</text>
</comment>
<evidence type="ECO:0000313" key="2">
    <source>
        <dbReference type="EMBL" id="KAK2730046.1"/>
    </source>
</evidence>
<feature type="region of interest" description="Disordered" evidence="1">
    <location>
        <begin position="61"/>
        <end position="149"/>
    </location>
</feature>
<organism evidence="2 3">
    <name type="scientific">Colletotrichum kahawae</name>
    <name type="common">Coffee berry disease fungus</name>
    <dbReference type="NCBI Taxonomy" id="34407"/>
    <lineage>
        <taxon>Eukaryota</taxon>
        <taxon>Fungi</taxon>
        <taxon>Dikarya</taxon>
        <taxon>Ascomycota</taxon>
        <taxon>Pezizomycotina</taxon>
        <taxon>Sordariomycetes</taxon>
        <taxon>Hypocreomycetidae</taxon>
        <taxon>Glomerellales</taxon>
        <taxon>Glomerellaceae</taxon>
        <taxon>Colletotrichum</taxon>
        <taxon>Colletotrichum gloeosporioides species complex</taxon>
    </lineage>
</organism>
<reference evidence="2" key="1">
    <citation type="submission" date="2023-02" db="EMBL/GenBank/DDBJ databases">
        <title>Colletotrichum kahawae CIFC_Que2 genome sequencing and assembly.</title>
        <authorList>
            <person name="Baroncelli R."/>
        </authorList>
    </citation>
    <scope>NUCLEOTIDE SEQUENCE</scope>
    <source>
        <strain evidence="2">CIFC_Que2</strain>
    </source>
</reference>
<gene>
    <name evidence="2" type="ORF">CKAH01_09824</name>
</gene>
<proteinExistence type="predicted"/>
<evidence type="ECO:0000313" key="3">
    <source>
        <dbReference type="Proteomes" id="UP001281614"/>
    </source>
</evidence>
<dbReference type="AlphaFoldDB" id="A0AAD9XZ24"/>
<name>A0AAD9XZ24_COLKA</name>
<protein>
    <submittedName>
        <fullName evidence="2">Uncharacterized protein</fullName>
    </submittedName>
</protein>
<keyword evidence="3" id="KW-1185">Reference proteome</keyword>
<dbReference type="Proteomes" id="UP001281614">
    <property type="component" value="Unassembled WGS sequence"/>
</dbReference>
<dbReference type="EMBL" id="VYYT01000721">
    <property type="protein sequence ID" value="KAK2730046.1"/>
    <property type="molecule type" value="Genomic_DNA"/>
</dbReference>
<evidence type="ECO:0000256" key="1">
    <source>
        <dbReference type="SAM" id="MobiDB-lite"/>
    </source>
</evidence>